<dbReference type="SUPFAM" id="SSF57625">
    <property type="entry name" value="Invertebrate chitin-binding proteins"/>
    <property type="match status" value="1"/>
</dbReference>
<dbReference type="Gene3D" id="3.20.20.80">
    <property type="entry name" value="Glycosidases"/>
    <property type="match status" value="1"/>
</dbReference>
<accession>A0ABN8MWK7</accession>
<dbReference type="InterPro" id="IPR001223">
    <property type="entry name" value="Glyco_hydro18_cat"/>
</dbReference>
<evidence type="ECO:0000256" key="5">
    <source>
        <dbReference type="RuleBase" id="RU000489"/>
    </source>
</evidence>
<evidence type="ECO:0000256" key="3">
    <source>
        <dbReference type="ARBA" id="ARBA00023157"/>
    </source>
</evidence>
<feature type="non-terminal residue" evidence="10">
    <location>
        <position position="1"/>
    </location>
</feature>
<keyword evidence="3" id="KW-1015">Disulfide bond</keyword>
<feature type="region of interest" description="Disordered" evidence="7">
    <location>
        <begin position="334"/>
        <end position="408"/>
    </location>
</feature>
<dbReference type="PROSITE" id="PS01095">
    <property type="entry name" value="GH18_1"/>
    <property type="match status" value="1"/>
</dbReference>
<feature type="compositionally biased region" description="Low complexity" evidence="7">
    <location>
        <begin position="336"/>
        <end position="367"/>
    </location>
</feature>
<dbReference type="Gene3D" id="2.170.140.10">
    <property type="entry name" value="Chitin binding domain"/>
    <property type="match status" value="1"/>
</dbReference>
<dbReference type="PROSITE" id="PS51910">
    <property type="entry name" value="GH18_2"/>
    <property type="match status" value="1"/>
</dbReference>
<evidence type="ECO:0000256" key="1">
    <source>
        <dbReference type="ARBA" id="ARBA00012729"/>
    </source>
</evidence>
<sequence length="494" mass="53578">FLSLTVGKHLLVAYWGQNSAGMKYPENPEKTLKDVCQKMKYDIIVIGFVVTFFGASNKADQMPEVNFANHCWNPVSPEYPNLYKCPKIEEGIKFCQNAGKKLLISLGGATGNNDLDDQKADILAQNLWDLFLGGKGKQNIRPFGSAILDGVDLDIEDHKFGGYAQLVKKLRELEKGAGTRKYLITGAPQCPYPDASLGPKPDTALGDQGSQFDHVYVQFYNNYCHTGDPAQFDPNVKQWLQFAAGAKQAHDWLMVLKRATGTGPKIFVGMPAATGGAGDPKYYRQPEEVEKIYEKLKNEPNFGGFMLWDTSWDQQNVINGKMYSDHIADILNRGASPTPGVSSTTTPSVTSPGTSPSSEASTTATPTTGGGGGTPQETSPTSGVSTTATPATEGGGEDFCSGKEDGDYADPSNPSGYISCSGGVTYKRKCPAGLVWNDAKKVCDWPQKGQDAKAVYRPLKPVKPVQLSVKPKQQSDQSFSVFKKRRKEVVVVVK</sequence>
<dbReference type="InterPro" id="IPR017853">
    <property type="entry name" value="GH"/>
</dbReference>
<comment type="similarity">
    <text evidence="6">Belongs to the glycosyl hydrolase 18 family.</text>
</comment>
<dbReference type="Pfam" id="PF01607">
    <property type="entry name" value="CBM_14"/>
    <property type="match status" value="1"/>
</dbReference>
<keyword evidence="4 5" id="KW-0326">Glycosidase</keyword>
<dbReference type="PANTHER" id="PTHR45708:SF49">
    <property type="entry name" value="ENDOCHITINASE"/>
    <property type="match status" value="1"/>
</dbReference>
<keyword evidence="2 5" id="KW-0378">Hydrolase</keyword>
<dbReference type="SUPFAM" id="SSF51445">
    <property type="entry name" value="(Trans)glycosidases"/>
    <property type="match status" value="1"/>
</dbReference>
<dbReference type="InterPro" id="IPR050542">
    <property type="entry name" value="Glycosyl_Hydrlase18_Chitinase"/>
</dbReference>
<gene>
    <name evidence="10" type="ORF">PLOB_00035550</name>
</gene>
<dbReference type="PROSITE" id="PS50940">
    <property type="entry name" value="CHIT_BIND_II"/>
    <property type="match status" value="1"/>
</dbReference>
<keyword evidence="11" id="KW-1185">Reference proteome</keyword>
<evidence type="ECO:0000256" key="4">
    <source>
        <dbReference type="ARBA" id="ARBA00023295"/>
    </source>
</evidence>
<dbReference type="CDD" id="cd02877">
    <property type="entry name" value="GH18_hevamine_XipI_class_III"/>
    <property type="match status" value="1"/>
</dbReference>
<dbReference type="InterPro" id="IPR045321">
    <property type="entry name" value="Cts1-like"/>
</dbReference>
<evidence type="ECO:0000256" key="6">
    <source>
        <dbReference type="RuleBase" id="RU004453"/>
    </source>
</evidence>
<dbReference type="EC" id="3.2.1.14" evidence="1"/>
<reference evidence="10 11" key="1">
    <citation type="submission" date="2022-05" db="EMBL/GenBank/DDBJ databases">
        <authorList>
            <consortium name="Genoscope - CEA"/>
            <person name="William W."/>
        </authorList>
    </citation>
    <scope>NUCLEOTIDE SEQUENCE [LARGE SCALE GENOMIC DNA]</scope>
</reference>
<feature type="domain" description="GH18" evidence="9">
    <location>
        <begin position="9"/>
        <end position="334"/>
    </location>
</feature>
<dbReference type="InterPro" id="IPR036508">
    <property type="entry name" value="Chitin-bd_dom_sf"/>
</dbReference>
<evidence type="ECO:0000256" key="7">
    <source>
        <dbReference type="SAM" id="MobiDB-lite"/>
    </source>
</evidence>
<evidence type="ECO:0000259" key="8">
    <source>
        <dbReference type="PROSITE" id="PS50940"/>
    </source>
</evidence>
<evidence type="ECO:0000259" key="9">
    <source>
        <dbReference type="PROSITE" id="PS51910"/>
    </source>
</evidence>
<proteinExistence type="inferred from homology"/>
<evidence type="ECO:0000313" key="11">
    <source>
        <dbReference type="Proteomes" id="UP001159405"/>
    </source>
</evidence>
<evidence type="ECO:0000256" key="2">
    <source>
        <dbReference type="ARBA" id="ARBA00022801"/>
    </source>
</evidence>
<dbReference type="Proteomes" id="UP001159405">
    <property type="component" value="Unassembled WGS sequence"/>
</dbReference>
<dbReference type="InterPro" id="IPR002557">
    <property type="entry name" value="Chitin-bd_dom"/>
</dbReference>
<dbReference type="SMART" id="SM00494">
    <property type="entry name" value="ChtBD2"/>
    <property type="match status" value="1"/>
</dbReference>
<comment type="caution">
    <text evidence="10">The sequence shown here is derived from an EMBL/GenBank/DDBJ whole genome shotgun (WGS) entry which is preliminary data.</text>
</comment>
<dbReference type="InterPro" id="IPR001579">
    <property type="entry name" value="Glyco_hydro_18_chit_AS"/>
</dbReference>
<feature type="domain" description="Chitin-binding type-2" evidence="8">
    <location>
        <begin position="397"/>
        <end position="454"/>
    </location>
</feature>
<feature type="compositionally biased region" description="Low complexity" evidence="7">
    <location>
        <begin position="375"/>
        <end position="392"/>
    </location>
</feature>
<dbReference type="PANTHER" id="PTHR45708">
    <property type="entry name" value="ENDOCHITINASE"/>
    <property type="match status" value="1"/>
</dbReference>
<dbReference type="Pfam" id="PF00704">
    <property type="entry name" value="Glyco_hydro_18"/>
    <property type="match status" value="1"/>
</dbReference>
<organism evidence="10 11">
    <name type="scientific">Porites lobata</name>
    <dbReference type="NCBI Taxonomy" id="104759"/>
    <lineage>
        <taxon>Eukaryota</taxon>
        <taxon>Metazoa</taxon>
        <taxon>Cnidaria</taxon>
        <taxon>Anthozoa</taxon>
        <taxon>Hexacorallia</taxon>
        <taxon>Scleractinia</taxon>
        <taxon>Fungiina</taxon>
        <taxon>Poritidae</taxon>
        <taxon>Porites</taxon>
    </lineage>
</organism>
<name>A0ABN8MWK7_9CNID</name>
<evidence type="ECO:0000313" key="10">
    <source>
        <dbReference type="EMBL" id="CAH3037364.1"/>
    </source>
</evidence>
<protein>
    <recommendedName>
        <fullName evidence="1">chitinase</fullName>
        <ecNumber evidence="1">3.2.1.14</ecNumber>
    </recommendedName>
</protein>
<dbReference type="EMBL" id="CALNXK010000005">
    <property type="protein sequence ID" value="CAH3037364.1"/>
    <property type="molecule type" value="Genomic_DNA"/>
</dbReference>